<evidence type="ECO:0000313" key="4">
    <source>
        <dbReference type="Proteomes" id="UP000198846"/>
    </source>
</evidence>
<dbReference type="RefSeq" id="WP_092133312.1">
    <property type="nucleotide sequence ID" value="NZ_FNQK01000006.1"/>
</dbReference>
<dbReference type="OrthoDB" id="9801517at2"/>
<keyword evidence="4" id="KW-1185">Reference proteome</keyword>
<dbReference type="CDD" id="cd00586">
    <property type="entry name" value="4HBT"/>
    <property type="match status" value="1"/>
</dbReference>
<dbReference type="PANTHER" id="PTHR31793:SF27">
    <property type="entry name" value="NOVEL THIOESTERASE SUPERFAMILY DOMAIN AND SAPOSIN A-TYPE DOMAIN CONTAINING PROTEIN (0610012H03RIK)"/>
    <property type="match status" value="1"/>
</dbReference>
<dbReference type="STRING" id="283786.SAMN04487990_106182"/>
<dbReference type="AlphaFoldDB" id="A0A1H3YH25"/>
<dbReference type="EMBL" id="FNQK01000006">
    <property type="protein sequence ID" value="SEA10461.1"/>
    <property type="molecule type" value="Genomic_DNA"/>
</dbReference>
<organism evidence="3 4">
    <name type="scientific">Bizionia paragorgiae</name>
    <dbReference type="NCBI Taxonomy" id="283786"/>
    <lineage>
        <taxon>Bacteria</taxon>
        <taxon>Pseudomonadati</taxon>
        <taxon>Bacteroidota</taxon>
        <taxon>Flavobacteriia</taxon>
        <taxon>Flavobacteriales</taxon>
        <taxon>Flavobacteriaceae</taxon>
        <taxon>Bizionia</taxon>
    </lineage>
</organism>
<accession>A0A1H3YH25</accession>
<dbReference type="Pfam" id="PF13279">
    <property type="entry name" value="4HBT_2"/>
    <property type="match status" value="1"/>
</dbReference>
<dbReference type="InterPro" id="IPR050563">
    <property type="entry name" value="4-hydroxybenzoyl-CoA_TE"/>
</dbReference>
<dbReference type="GO" id="GO:0047617">
    <property type="term" value="F:fatty acyl-CoA hydrolase activity"/>
    <property type="evidence" value="ECO:0007669"/>
    <property type="project" value="TreeGrafter"/>
</dbReference>
<comment type="similarity">
    <text evidence="1">Belongs to the 4-hydroxybenzoyl-CoA thioesterase family.</text>
</comment>
<evidence type="ECO:0000256" key="1">
    <source>
        <dbReference type="ARBA" id="ARBA00005953"/>
    </source>
</evidence>
<dbReference type="PANTHER" id="PTHR31793">
    <property type="entry name" value="4-HYDROXYBENZOYL-COA THIOESTERASE FAMILY MEMBER"/>
    <property type="match status" value="1"/>
</dbReference>
<name>A0A1H3YH25_BIZPA</name>
<protein>
    <submittedName>
        <fullName evidence="3">Acyl-CoA thioester hydrolase</fullName>
    </submittedName>
</protein>
<dbReference type="Proteomes" id="UP000198846">
    <property type="component" value="Unassembled WGS sequence"/>
</dbReference>
<dbReference type="InterPro" id="IPR029069">
    <property type="entry name" value="HotDog_dom_sf"/>
</dbReference>
<sequence length="129" mass="15111">MKTFEYDITVTKNDLDALNHVNNVVYVQWVNDIAMVHWEKAAPQTVRDNYFWVLMSHTIDYKKAAVLNDVITIKTFIIDSTSITSLRVVEMYNKNTQELIAKSETKWCFMNAQTQHPTRIIPEVKNIFI</sequence>
<keyword evidence="2 3" id="KW-0378">Hydrolase</keyword>
<evidence type="ECO:0000256" key="2">
    <source>
        <dbReference type="ARBA" id="ARBA00022801"/>
    </source>
</evidence>
<gene>
    <name evidence="3" type="ORF">SAMN04487990_106182</name>
</gene>
<evidence type="ECO:0000313" key="3">
    <source>
        <dbReference type="EMBL" id="SEA10461.1"/>
    </source>
</evidence>
<reference evidence="4" key="1">
    <citation type="submission" date="2016-10" db="EMBL/GenBank/DDBJ databases">
        <authorList>
            <person name="Varghese N."/>
            <person name="Submissions S."/>
        </authorList>
    </citation>
    <scope>NUCLEOTIDE SEQUENCE [LARGE SCALE GENOMIC DNA]</scope>
    <source>
        <strain evidence="4">DSM 23842</strain>
    </source>
</reference>
<dbReference type="SUPFAM" id="SSF54637">
    <property type="entry name" value="Thioesterase/thiol ester dehydrase-isomerase"/>
    <property type="match status" value="1"/>
</dbReference>
<proteinExistence type="inferred from homology"/>
<dbReference type="Gene3D" id="3.10.129.10">
    <property type="entry name" value="Hotdog Thioesterase"/>
    <property type="match status" value="1"/>
</dbReference>